<dbReference type="EMBL" id="JASPKY010000369">
    <property type="protein sequence ID" value="KAK9703457.1"/>
    <property type="molecule type" value="Genomic_DNA"/>
</dbReference>
<proteinExistence type="predicted"/>
<keyword evidence="3" id="KW-1185">Reference proteome</keyword>
<dbReference type="Proteomes" id="UP001458880">
    <property type="component" value="Unassembled WGS sequence"/>
</dbReference>
<name>A0AAW1JI01_POPJA</name>
<feature type="chain" id="PRO_5044717840" evidence="1">
    <location>
        <begin position="24"/>
        <end position="127"/>
    </location>
</feature>
<dbReference type="PROSITE" id="PS51257">
    <property type="entry name" value="PROKAR_LIPOPROTEIN"/>
    <property type="match status" value="1"/>
</dbReference>
<reference evidence="2 3" key="2">
    <citation type="journal article" date="2024" name="BMC Genomics">
        <title>De novo assembly and annotation of Popillia japonica's genome with initial clues to its potential as an invasive pest.</title>
        <authorList>
            <person name="Cucini C."/>
            <person name="Boschi S."/>
            <person name="Funari R."/>
            <person name="Cardaioli E."/>
            <person name="Iannotti N."/>
            <person name="Marturano G."/>
            <person name="Paoli F."/>
            <person name="Bruttini M."/>
            <person name="Carapelli A."/>
            <person name="Frati F."/>
            <person name="Nardi F."/>
        </authorList>
    </citation>
    <scope>NUCLEOTIDE SEQUENCE [LARGE SCALE GENOMIC DNA]</scope>
    <source>
        <strain evidence="2">DMR45628</strain>
    </source>
</reference>
<dbReference type="EMBL" id="JASPKY010000369">
    <property type="protein sequence ID" value="KAK9703458.1"/>
    <property type="molecule type" value="Genomic_DNA"/>
</dbReference>
<gene>
    <name evidence="2" type="ORF">QE152_g29319</name>
</gene>
<protein>
    <submittedName>
        <fullName evidence="2">Uncharacterized protein</fullName>
    </submittedName>
</protein>
<evidence type="ECO:0000256" key="1">
    <source>
        <dbReference type="SAM" id="SignalP"/>
    </source>
</evidence>
<reference evidence="2" key="1">
    <citation type="submission" date="2023-05" db="EMBL/GenBank/DDBJ databases">
        <authorList>
            <person name="Nardi F."/>
            <person name="Carapelli A."/>
            <person name="Cucini C."/>
        </authorList>
    </citation>
    <scope>NUCLEOTIDE SEQUENCE</scope>
    <source>
        <strain evidence="2">DMR45628</strain>
        <tissue evidence="2">Testes</tissue>
    </source>
</reference>
<accession>A0AAW1JI01</accession>
<sequence length="127" mass="14566">MKVFFWLFCTMLLLVQGFVSCNGGKILDDRTASGWERKCNFLEYKKVNIPEQPRLIQCKLQVDNPVRKMVGGYIVITKKAKEERPPNLPNPVRKMVGGYIVITKKAKEERPPNLPALTNFEGLRCLI</sequence>
<evidence type="ECO:0000313" key="3">
    <source>
        <dbReference type="Proteomes" id="UP001458880"/>
    </source>
</evidence>
<organism evidence="2 3">
    <name type="scientific">Popillia japonica</name>
    <name type="common">Japanese beetle</name>
    <dbReference type="NCBI Taxonomy" id="7064"/>
    <lineage>
        <taxon>Eukaryota</taxon>
        <taxon>Metazoa</taxon>
        <taxon>Ecdysozoa</taxon>
        <taxon>Arthropoda</taxon>
        <taxon>Hexapoda</taxon>
        <taxon>Insecta</taxon>
        <taxon>Pterygota</taxon>
        <taxon>Neoptera</taxon>
        <taxon>Endopterygota</taxon>
        <taxon>Coleoptera</taxon>
        <taxon>Polyphaga</taxon>
        <taxon>Scarabaeiformia</taxon>
        <taxon>Scarabaeidae</taxon>
        <taxon>Rutelinae</taxon>
        <taxon>Popillia</taxon>
    </lineage>
</organism>
<feature type="signal peptide" evidence="1">
    <location>
        <begin position="1"/>
        <end position="23"/>
    </location>
</feature>
<comment type="caution">
    <text evidence="2">The sequence shown here is derived from an EMBL/GenBank/DDBJ whole genome shotgun (WGS) entry which is preliminary data.</text>
</comment>
<keyword evidence="1" id="KW-0732">Signal</keyword>
<dbReference type="AlphaFoldDB" id="A0AAW1JI01"/>
<evidence type="ECO:0000313" key="2">
    <source>
        <dbReference type="EMBL" id="KAK9703458.1"/>
    </source>
</evidence>